<feature type="domain" description="CCHC-type" evidence="3">
    <location>
        <begin position="221"/>
        <end position="236"/>
    </location>
</feature>
<keyword evidence="1" id="KW-0862">Zinc</keyword>
<accession>A0A9W8GM73</accession>
<proteinExistence type="predicted"/>
<dbReference type="GO" id="GO:0008270">
    <property type="term" value="F:zinc ion binding"/>
    <property type="evidence" value="ECO:0007669"/>
    <property type="project" value="UniProtKB-KW"/>
</dbReference>
<name>A0A9W8GM73_9FUNG</name>
<dbReference type="OrthoDB" id="5517189at2759"/>
<dbReference type="PROSITE" id="PS50158">
    <property type="entry name" value="ZF_CCHC"/>
    <property type="match status" value="1"/>
</dbReference>
<evidence type="ECO:0000313" key="4">
    <source>
        <dbReference type="EMBL" id="KAJ2687261.1"/>
    </source>
</evidence>
<dbReference type="EMBL" id="JANBTX010000078">
    <property type="protein sequence ID" value="KAJ2687261.1"/>
    <property type="molecule type" value="Genomic_DNA"/>
</dbReference>
<dbReference type="InterPro" id="IPR001878">
    <property type="entry name" value="Znf_CCHC"/>
</dbReference>
<evidence type="ECO:0000256" key="1">
    <source>
        <dbReference type="PROSITE-ProRule" id="PRU00047"/>
    </source>
</evidence>
<feature type="region of interest" description="Disordered" evidence="2">
    <location>
        <begin position="1"/>
        <end position="20"/>
    </location>
</feature>
<dbReference type="AlphaFoldDB" id="A0A9W8GM73"/>
<sequence length="243" mass="26544">MPEPPSTDSPDDHAQAGGVGKGAVAGTRLGAVPPLIKFSTFNTLSGGKLDLNERPLQIVRDTLDDKYLAYDIPADTSLPDWMQACSKVEIEGYSFVSVNPRAKVGILSFGTDEDLARVEAATILVKGKPVQRKRIQSYKDTLAHVYICDFDADSLEGLTKDFYEALSPYGVVLDIEFEVSGCIVLARAKALVDMTVARIPGCVDIRGRRLGLSGKKVGLFCRYCREPGHHKNNCPKKKKKTKL</sequence>
<evidence type="ECO:0000256" key="2">
    <source>
        <dbReference type="SAM" id="MobiDB-lite"/>
    </source>
</evidence>
<gene>
    <name evidence="4" type="ORF">IWW39_003067</name>
</gene>
<keyword evidence="1" id="KW-0479">Metal-binding</keyword>
<evidence type="ECO:0000259" key="3">
    <source>
        <dbReference type="PROSITE" id="PS50158"/>
    </source>
</evidence>
<dbReference type="GO" id="GO:0003676">
    <property type="term" value="F:nucleic acid binding"/>
    <property type="evidence" value="ECO:0007669"/>
    <property type="project" value="InterPro"/>
</dbReference>
<reference evidence="4" key="1">
    <citation type="submission" date="2022-07" db="EMBL/GenBank/DDBJ databases">
        <title>Phylogenomic reconstructions and comparative analyses of Kickxellomycotina fungi.</title>
        <authorList>
            <person name="Reynolds N.K."/>
            <person name="Stajich J.E."/>
            <person name="Barry K."/>
            <person name="Grigoriev I.V."/>
            <person name="Crous P."/>
            <person name="Smith M.E."/>
        </authorList>
    </citation>
    <scope>NUCLEOTIDE SEQUENCE</scope>
    <source>
        <strain evidence="4">CBS 109367</strain>
    </source>
</reference>
<dbReference type="InterPro" id="IPR036875">
    <property type="entry name" value="Znf_CCHC_sf"/>
</dbReference>
<dbReference type="SUPFAM" id="SSF57756">
    <property type="entry name" value="Retrovirus zinc finger-like domains"/>
    <property type="match status" value="1"/>
</dbReference>
<comment type="caution">
    <text evidence="4">The sequence shown here is derived from an EMBL/GenBank/DDBJ whole genome shotgun (WGS) entry which is preliminary data.</text>
</comment>
<organism evidence="4 5">
    <name type="scientific">Coemansia spiralis</name>
    <dbReference type="NCBI Taxonomy" id="417178"/>
    <lineage>
        <taxon>Eukaryota</taxon>
        <taxon>Fungi</taxon>
        <taxon>Fungi incertae sedis</taxon>
        <taxon>Zoopagomycota</taxon>
        <taxon>Kickxellomycotina</taxon>
        <taxon>Kickxellomycetes</taxon>
        <taxon>Kickxellales</taxon>
        <taxon>Kickxellaceae</taxon>
        <taxon>Coemansia</taxon>
    </lineage>
</organism>
<keyword evidence="1" id="KW-0863">Zinc-finger</keyword>
<keyword evidence="5" id="KW-1185">Reference proteome</keyword>
<dbReference type="Gene3D" id="4.10.60.10">
    <property type="entry name" value="Zinc finger, CCHC-type"/>
    <property type="match status" value="1"/>
</dbReference>
<evidence type="ECO:0000313" key="5">
    <source>
        <dbReference type="Proteomes" id="UP001151516"/>
    </source>
</evidence>
<dbReference type="Proteomes" id="UP001151516">
    <property type="component" value="Unassembled WGS sequence"/>
</dbReference>
<protein>
    <recommendedName>
        <fullName evidence="3">CCHC-type domain-containing protein</fullName>
    </recommendedName>
</protein>